<dbReference type="CDD" id="cd22157">
    <property type="entry name" value="F-box_AtFBW1-like"/>
    <property type="match status" value="1"/>
</dbReference>
<dbReference type="Proteomes" id="UP000813463">
    <property type="component" value="Chromosome 2"/>
</dbReference>
<dbReference type="GeneID" id="110795002"/>
<proteinExistence type="predicted"/>
<dbReference type="InterPro" id="IPR036047">
    <property type="entry name" value="F-box-like_dom_sf"/>
</dbReference>
<dbReference type="InterPro" id="IPR001810">
    <property type="entry name" value="F-box_dom"/>
</dbReference>
<sequence length="502" mass="53752">MASLTLPMDLITSILTRLPAKSLARFKCVSKTWNSLLHSPNFSKLYLAHSLSSDHRLLIVNYGSHLESTPLKRSSKLDIATTITATSRFDLPNLFSGYEFSICGSVNGLIALVCTKVESPQLLEVILWNPSTNFHVVLPHPPPVDELPSEFRGVSFGFGYDSSMDDYRIVRIADYFISSDCGSGSENGGGGGSGDENGGSGDGGGGEDGSDGDGSGGDGDGGGDHGSEGDDGSVGGGGGEDSGVEEDGGGGDDGNGRGRVCPCCGNNKFGFVIREVMVYSLRDRHWTLVEIGFHGEIMSWFCPGAVIKNNLVHWIFWELAEGKPRLRGFDLSSLKWTAANDLALPDLTGTEKKGCESDDNDGDSFSDYKLTPNDIVVLGVLDECLCLVTRICPEFHDVYVWVMKEYGVKESWTKLFNITEASIVGPLVSAPLSCSRKGDEVLLRRENDNGGLCCYDMKDKAVKPALKIPSSLKIHGVNLCVVSLVPASYSEMIGSSVDEPNA</sequence>
<dbReference type="PROSITE" id="PS50181">
    <property type="entry name" value="FBOX"/>
    <property type="match status" value="1"/>
</dbReference>
<name>A0A9R0IWB9_SPIOL</name>
<feature type="region of interest" description="Disordered" evidence="1">
    <location>
        <begin position="184"/>
        <end position="256"/>
    </location>
</feature>
<dbReference type="Gene3D" id="1.20.1280.50">
    <property type="match status" value="1"/>
</dbReference>
<dbReference type="PANTHER" id="PTHR31672">
    <property type="entry name" value="BNACNNG10540D PROTEIN"/>
    <property type="match status" value="1"/>
</dbReference>
<dbReference type="SUPFAM" id="SSF81383">
    <property type="entry name" value="F-box domain"/>
    <property type="match status" value="1"/>
</dbReference>
<reference evidence="4" key="2">
    <citation type="submission" date="2025-08" db="UniProtKB">
        <authorList>
            <consortium name="RefSeq"/>
        </authorList>
    </citation>
    <scope>IDENTIFICATION</scope>
    <source>
        <tissue evidence="4">Leaf</tissue>
    </source>
</reference>
<feature type="domain" description="F-box" evidence="2">
    <location>
        <begin position="1"/>
        <end position="49"/>
    </location>
</feature>
<dbReference type="InterPro" id="IPR050796">
    <property type="entry name" value="SCF_F-box_component"/>
</dbReference>
<organism evidence="3 4">
    <name type="scientific">Spinacia oleracea</name>
    <name type="common">Spinach</name>
    <dbReference type="NCBI Taxonomy" id="3562"/>
    <lineage>
        <taxon>Eukaryota</taxon>
        <taxon>Viridiplantae</taxon>
        <taxon>Streptophyta</taxon>
        <taxon>Embryophyta</taxon>
        <taxon>Tracheophyta</taxon>
        <taxon>Spermatophyta</taxon>
        <taxon>Magnoliopsida</taxon>
        <taxon>eudicotyledons</taxon>
        <taxon>Gunneridae</taxon>
        <taxon>Pentapetalae</taxon>
        <taxon>Caryophyllales</taxon>
        <taxon>Chenopodiaceae</taxon>
        <taxon>Chenopodioideae</taxon>
        <taxon>Anserineae</taxon>
        <taxon>Spinacia</taxon>
    </lineage>
</organism>
<evidence type="ECO:0000256" key="1">
    <source>
        <dbReference type="SAM" id="MobiDB-lite"/>
    </source>
</evidence>
<feature type="compositionally biased region" description="Gly residues" evidence="1">
    <location>
        <begin position="232"/>
        <end position="241"/>
    </location>
</feature>
<dbReference type="PANTHER" id="PTHR31672:SF13">
    <property type="entry name" value="F-BOX PROTEIN CPR30-LIKE"/>
    <property type="match status" value="1"/>
</dbReference>
<dbReference type="SMART" id="SM00256">
    <property type="entry name" value="FBOX"/>
    <property type="match status" value="1"/>
</dbReference>
<evidence type="ECO:0000313" key="3">
    <source>
        <dbReference type="Proteomes" id="UP000813463"/>
    </source>
</evidence>
<dbReference type="AlphaFoldDB" id="A0A9R0IWB9"/>
<keyword evidence="3" id="KW-1185">Reference proteome</keyword>
<dbReference type="RefSeq" id="XP_021855665.1">
    <property type="nucleotide sequence ID" value="XM_021999973.2"/>
</dbReference>
<evidence type="ECO:0000313" key="4">
    <source>
        <dbReference type="RefSeq" id="XP_021855665.1"/>
    </source>
</evidence>
<dbReference type="Pfam" id="PF00646">
    <property type="entry name" value="F-box"/>
    <property type="match status" value="1"/>
</dbReference>
<gene>
    <name evidence="4" type="primary">LOC110795002</name>
</gene>
<reference evidence="3" key="1">
    <citation type="journal article" date="2021" name="Nat. Commun.">
        <title>Genomic analyses provide insights into spinach domestication and the genetic basis of agronomic traits.</title>
        <authorList>
            <person name="Cai X."/>
            <person name="Sun X."/>
            <person name="Xu C."/>
            <person name="Sun H."/>
            <person name="Wang X."/>
            <person name="Ge C."/>
            <person name="Zhang Z."/>
            <person name="Wang Q."/>
            <person name="Fei Z."/>
            <person name="Jiao C."/>
            <person name="Wang Q."/>
        </authorList>
    </citation>
    <scope>NUCLEOTIDE SEQUENCE [LARGE SCALE GENOMIC DNA]</scope>
    <source>
        <strain evidence="3">cv. Varoflay</strain>
    </source>
</reference>
<protein>
    <submittedName>
        <fullName evidence="4">F-box protein CPR1-like</fullName>
    </submittedName>
</protein>
<evidence type="ECO:0000259" key="2">
    <source>
        <dbReference type="PROSITE" id="PS50181"/>
    </source>
</evidence>
<feature type="compositionally biased region" description="Gly residues" evidence="1">
    <location>
        <begin position="185"/>
        <end position="220"/>
    </location>
</feature>
<dbReference type="OrthoDB" id="1696213at2759"/>
<dbReference type="KEGG" id="soe:110795002"/>
<accession>A0A9R0IWB9</accession>